<keyword evidence="1" id="KW-1133">Transmembrane helix</keyword>
<dbReference type="EMBL" id="JAODOR010000010">
    <property type="protein sequence ID" value="MCT9002530.1"/>
    <property type="molecule type" value="Genomic_DNA"/>
</dbReference>
<proteinExistence type="predicted"/>
<keyword evidence="1" id="KW-0472">Membrane</keyword>
<gene>
    <name evidence="2" type="ORF">N4R40_09160</name>
</gene>
<sequence length="424" mass="46390">MGTLTERSLRSYIDNAKESGELDDLRPIGLEEIRYAMRLGLIVNQFDETGEPVGIRSDELYSGAFLERALPTARLDASLLREALSTIDDVDARGLRLHRVIIDGPIDLNWLTAPFAIGFEGCVLSGISMDRFSARLLSFDSCLFIGPRSAVDASGTHIEADVRFFGCEGLQQLFLVDSQIGSLELRPDSFPRDETLRMRVVLSGTRIETLSIDGSEGVESVAAIGSPNRIEIGRLILHLPERPAEDARAHEWISAWLRRGAAGSHAPQVWEQFARALDESADAGEATELRIEAERDRSQTRPWFRRALDSVLDVTTGFFYKNTRALWWLLGCWIAITAVTIAAFDDVYALNAAAGAPNADPGFRVAWSLVFAANTAIIPLDLGFAALWPSSVGLVAAFGLLKLLSIILFGLFIAGATGLVNRGR</sequence>
<dbReference type="RefSeq" id="WP_261607059.1">
    <property type="nucleotide sequence ID" value="NZ_JAODOR010000010.1"/>
</dbReference>
<reference evidence="2 3" key="1">
    <citation type="journal article" date="2024" name="Int. J. Syst. Evol. Microbiol.">
        <title>Microbacterium memoriense sp. nov., a member of the Actinomycetota from marine beach sediment of the north coast of Portugal.</title>
        <authorList>
            <person name="Santos J.D.N.D."/>
            <person name="Klimek D."/>
            <person name="Calusinska M."/>
            <person name="Lobo-da-Cunha A."/>
            <person name="Catita J."/>
            <person name="Goncalves H."/>
            <person name="Gonzalez I."/>
            <person name="Lage O.M."/>
        </authorList>
    </citation>
    <scope>NUCLEOTIDE SEQUENCE [LARGE SCALE GENOMIC DNA]</scope>
    <source>
        <strain evidence="2 3">PMIC_1C1B</strain>
    </source>
</reference>
<protein>
    <recommendedName>
        <fullName evidence="4">Pentapeptide repeat-containing protein</fullName>
    </recommendedName>
</protein>
<keyword evidence="1" id="KW-0812">Transmembrane</keyword>
<dbReference type="Proteomes" id="UP001300496">
    <property type="component" value="Unassembled WGS sequence"/>
</dbReference>
<evidence type="ECO:0000313" key="3">
    <source>
        <dbReference type="Proteomes" id="UP001300496"/>
    </source>
</evidence>
<accession>A0ABT2PDM3</accession>
<feature type="transmembrane region" description="Helical" evidence="1">
    <location>
        <begin position="365"/>
        <end position="388"/>
    </location>
</feature>
<feature type="transmembrane region" description="Helical" evidence="1">
    <location>
        <begin position="325"/>
        <end position="344"/>
    </location>
</feature>
<keyword evidence="3" id="KW-1185">Reference proteome</keyword>
<feature type="transmembrane region" description="Helical" evidence="1">
    <location>
        <begin position="394"/>
        <end position="420"/>
    </location>
</feature>
<evidence type="ECO:0000313" key="2">
    <source>
        <dbReference type="EMBL" id="MCT9002530.1"/>
    </source>
</evidence>
<name>A0ABT2PDM3_9MICO</name>
<evidence type="ECO:0000256" key="1">
    <source>
        <dbReference type="SAM" id="Phobius"/>
    </source>
</evidence>
<evidence type="ECO:0008006" key="4">
    <source>
        <dbReference type="Google" id="ProtNLM"/>
    </source>
</evidence>
<organism evidence="2 3">
    <name type="scientific">Microbacterium memoriense</name>
    <dbReference type="NCBI Taxonomy" id="2978350"/>
    <lineage>
        <taxon>Bacteria</taxon>
        <taxon>Bacillati</taxon>
        <taxon>Actinomycetota</taxon>
        <taxon>Actinomycetes</taxon>
        <taxon>Micrococcales</taxon>
        <taxon>Microbacteriaceae</taxon>
        <taxon>Microbacterium</taxon>
    </lineage>
</organism>
<comment type="caution">
    <text evidence="2">The sequence shown here is derived from an EMBL/GenBank/DDBJ whole genome shotgun (WGS) entry which is preliminary data.</text>
</comment>